<gene>
    <name evidence="1" type="ORF">FK219_005490</name>
</gene>
<dbReference type="RefSeq" id="WP_152583295.1">
    <property type="nucleotide sequence ID" value="NZ_JAVJPO010000024.1"/>
</dbReference>
<dbReference type="EMBL" id="VIKT02000007">
    <property type="protein sequence ID" value="NHF62692.1"/>
    <property type="molecule type" value="Genomic_DNA"/>
</dbReference>
<name>A0A9E5JPT9_9MICO</name>
<reference evidence="1 2" key="2">
    <citation type="submission" date="2020-03" db="EMBL/GenBank/DDBJ databases">
        <title>Chryseoglobus sp. isolated from a deep-sea seamount.</title>
        <authorList>
            <person name="Zhang D.-C."/>
        </authorList>
    </citation>
    <scope>NUCLEOTIDE SEQUENCE [LARGE SCALE GENOMIC DNA]</scope>
    <source>
        <strain evidence="1 2">KN1116</strain>
    </source>
</reference>
<proteinExistence type="predicted"/>
<dbReference type="AlphaFoldDB" id="A0A9E5JPT9"/>
<keyword evidence="2" id="KW-1185">Reference proteome</keyword>
<comment type="caution">
    <text evidence="1">The sequence shown here is derived from an EMBL/GenBank/DDBJ whole genome shotgun (WGS) entry which is preliminary data.</text>
</comment>
<dbReference type="OrthoDB" id="9936445at2"/>
<reference evidence="1 2" key="1">
    <citation type="submission" date="2019-06" db="EMBL/GenBank/DDBJ databases">
        <authorList>
            <person name="De-Chao Zhang Q."/>
        </authorList>
    </citation>
    <scope>NUCLEOTIDE SEQUENCE [LARGE SCALE GENOMIC DNA]</scope>
    <source>
        <strain evidence="1 2">KN1116</strain>
    </source>
</reference>
<evidence type="ECO:0000313" key="2">
    <source>
        <dbReference type="Proteomes" id="UP000818266"/>
    </source>
</evidence>
<dbReference type="Proteomes" id="UP000818266">
    <property type="component" value="Unassembled WGS sequence"/>
</dbReference>
<accession>A0A9E5JPT9</accession>
<sequence length="83" mass="8825">MSALEAELLRARSRIMADVAASLRELVPRLPPGEVASDWRGPAQRAFEEALMVQLGRVRRVAASCEVASDALLGAAGRLEAAP</sequence>
<organism evidence="1 2">
    <name type="scientific">Microcella pacifica</name>
    <dbReference type="NCBI Taxonomy" id="2591847"/>
    <lineage>
        <taxon>Bacteria</taxon>
        <taxon>Bacillati</taxon>
        <taxon>Actinomycetota</taxon>
        <taxon>Actinomycetes</taxon>
        <taxon>Micrococcales</taxon>
        <taxon>Microbacteriaceae</taxon>
        <taxon>Microcella</taxon>
    </lineage>
</organism>
<protein>
    <submittedName>
        <fullName evidence="1">Uncharacterized protein</fullName>
    </submittedName>
</protein>
<evidence type="ECO:0000313" key="1">
    <source>
        <dbReference type="EMBL" id="NHF62692.1"/>
    </source>
</evidence>